<gene>
    <name evidence="10" type="ORF">Agub_g1031</name>
</gene>
<feature type="transmembrane region" description="Helical" evidence="9">
    <location>
        <begin position="123"/>
        <end position="146"/>
    </location>
</feature>
<name>A0AAD3HHE7_9CHLO</name>
<sequence length="155" mass="16002">MVLSPTMFERMGWSGVAAATPQILLYGGGFFFASAIAYQFLLTPGASTAAVATAASTAVLQILVYGGALLYVFSKSAKFSLFKPAEEMVYISLDEEGRTKGKAAIDVVGSQAGKSGGSVLQQVLLLLCGGAIAGQLPAMVAVYMVISHAWLRAGA</sequence>
<keyword evidence="3 9" id="KW-0813">Transport</keyword>
<evidence type="ECO:0000256" key="1">
    <source>
        <dbReference type="ARBA" id="ARBA00004141"/>
    </source>
</evidence>
<evidence type="ECO:0000256" key="4">
    <source>
        <dbReference type="ARBA" id="ARBA00022692"/>
    </source>
</evidence>
<evidence type="ECO:0000256" key="2">
    <source>
        <dbReference type="ARBA" id="ARBA00007127"/>
    </source>
</evidence>
<keyword evidence="9" id="KW-0150">Chloroplast</keyword>
<dbReference type="GO" id="GO:0005471">
    <property type="term" value="F:ATP:ADP antiporter activity"/>
    <property type="evidence" value="ECO:0007669"/>
    <property type="project" value="InterPro"/>
</dbReference>
<dbReference type="GO" id="GO:0005524">
    <property type="term" value="F:ATP binding"/>
    <property type="evidence" value="ECO:0007669"/>
    <property type="project" value="UniProtKB-KW"/>
</dbReference>
<organism evidence="10 11">
    <name type="scientific">Astrephomene gubernaculifera</name>
    <dbReference type="NCBI Taxonomy" id="47775"/>
    <lineage>
        <taxon>Eukaryota</taxon>
        <taxon>Viridiplantae</taxon>
        <taxon>Chlorophyta</taxon>
        <taxon>core chlorophytes</taxon>
        <taxon>Chlorophyceae</taxon>
        <taxon>CS clade</taxon>
        <taxon>Chlamydomonadales</taxon>
        <taxon>Astrephomenaceae</taxon>
        <taxon>Astrephomene</taxon>
    </lineage>
</organism>
<keyword evidence="4 9" id="KW-0812">Transmembrane</keyword>
<dbReference type="GO" id="GO:0031969">
    <property type="term" value="C:chloroplast membrane"/>
    <property type="evidence" value="ECO:0007669"/>
    <property type="project" value="UniProtKB-SubCell"/>
</dbReference>
<reference evidence="10 11" key="1">
    <citation type="journal article" date="2021" name="Sci. Rep.">
        <title>Genome sequencing of the multicellular alga Astrephomene provides insights into convergent evolution of germ-soma differentiation.</title>
        <authorList>
            <person name="Yamashita S."/>
            <person name="Yamamoto K."/>
            <person name="Matsuzaki R."/>
            <person name="Suzuki S."/>
            <person name="Yamaguchi H."/>
            <person name="Hirooka S."/>
            <person name="Minakuchi Y."/>
            <person name="Miyagishima S."/>
            <person name="Kawachi M."/>
            <person name="Toyoda A."/>
            <person name="Nozaki H."/>
        </authorList>
    </citation>
    <scope>NUCLEOTIDE SEQUENCE [LARGE SCALE GENOMIC DNA]</scope>
    <source>
        <strain evidence="10 11">NIES-4017</strain>
    </source>
</reference>
<keyword evidence="7 9" id="KW-1133">Transmembrane helix</keyword>
<dbReference type="InterPro" id="IPR004667">
    <property type="entry name" value="ADP_ATP_car_bac_type"/>
</dbReference>
<evidence type="ECO:0000256" key="8">
    <source>
        <dbReference type="ARBA" id="ARBA00023136"/>
    </source>
</evidence>
<evidence type="ECO:0000256" key="7">
    <source>
        <dbReference type="ARBA" id="ARBA00022989"/>
    </source>
</evidence>
<dbReference type="Pfam" id="PF03219">
    <property type="entry name" value="TLC"/>
    <property type="match status" value="1"/>
</dbReference>
<evidence type="ECO:0000256" key="5">
    <source>
        <dbReference type="ARBA" id="ARBA00022741"/>
    </source>
</evidence>
<dbReference type="PANTHER" id="PTHR31187:SF1">
    <property type="entry name" value="ADP,ATP CARRIER PROTEIN 1"/>
    <property type="match status" value="1"/>
</dbReference>
<evidence type="ECO:0000313" key="10">
    <source>
        <dbReference type="EMBL" id="GFR40475.1"/>
    </source>
</evidence>
<protein>
    <recommendedName>
        <fullName evidence="9">ADP,ATP carrier protein</fullName>
    </recommendedName>
</protein>
<evidence type="ECO:0000256" key="3">
    <source>
        <dbReference type="ARBA" id="ARBA00022448"/>
    </source>
</evidence>
<keyword evidence="6 9" id="KW-0067">ATP-binding</keyword>
<proteinExistence type="inferred from homology"/>
<keyword evidence="11" id="KW-1185">Reference proteome</keyword>
<evidence type="ECO:0000313" key="11">
    <source>
        <dbReference type="Proteomes" id="UP001054857"/>
    </source>
</evidence>
<comment type="caution">
    <text evidence="9">Lacks conserved residue(s) required for the propagation of feature annotation.</text>
</comment>
<comment type="similarity">
    <text evidence="2 9">Belongs to the ADP/ATP translocase tlc family.</text>
</comment>
<accession>A0AAD3HHE7</accession>
<evidence type="ECO:0000256" key="6">
    <source>
        <dbReference type="ARBA" id="ARBA00022840"/>
    </source>
</evidence>
<dbReference type="Proteomes" id="UP001054857">
    <property type="component" value="Unassembled WGS sequence"/>
</dbReference>
<comment type="subcellular location">
    <subcellularLocation>
        <location evidence="1">Membrane</location>
        <topology evidence="1">Multi-pass membrane protein</topology>
    </subcellularLocation>
    <subcellularLocation>
        <location evidence="9">Plastid</location>
        <location evidence="9">Chloroplast membrane</location>
        <topology evidence="9">Multi-pass membrane protein</topology>
    </subcellularLocation>
</comment>
<keyword evidence="9" id="KW-0934">Plastid</keyword>
<dbReference type="PANTHER" id="PTHR31187">
    <property type="match status" value="1"/>
</dbReference>
<comment type="caution">
    <text evidence="10">The sequence shown here is derived from an EMBL/GenBank/DDBJ whole genome shotgun (WGS) entry which is preliminary data.</text>
</comment>
<feature type="non-terminal residue" evidence="10">
    <location>
        <position position="155"/>
    </location>
</feature>
<keyword evidence="8 9" id="KW-0472">Membrane</keyword>
<dbReference type="EMBL" id="BMAR01000001">
    <property type="protein sequence ID" value="GFR40475.1"/>
    <property type="molecule type" value="Genomic_DNA"/>
</dbReference>
<keyword evidence="5 9" id="KW-0547">Nucleotide-binding</keyword>
<feature type="transmembrane region" description="Helical" evidence="9">
    <location>
        <begin position="50"/>
        <end position="73"/>
    </location>
</feature>
<dbReference type="AlphaFoldDB" id="A0AAD3HHE7"/>
<evidence type="ECO:0000256" key="9">
    <source>
        <dbReference type="RuleBase" id="RU363121"/>
    </source>
</evidence>
<feature type="transmembrane region" description="Helical" evidence="9">
    <location>
        <begin position="12"/>
        <end position="38"/>
    </location>
</feature>